<dbReference type="PANTHER" id="PTHR11895">
    <property type="entry name" value="TRANSAMIDASE"/>
    <property type="match status" value="1"/>
</dbReference>
<evidence type="ECO:0000259" key="1">
    <source>
        <dbReference type="Pfam" id="PF01425"/>
    </source>
</evidence>
<reference evidence="2 3" key="1">
    <citation type="submission" date="2024-07" db="EMBL/GenBank/DDBJ databases">
        <title>Genomic Encyclopedia of Type Strains, Phase V (KMG-V): Genome sequencing to study the core and pangenomes of soil and plant-associated prokaryotes.</title>
        <authorList>
            <person name="Whitman W."/>
        </authorList>
    </citation>
    <scope>NUCLEOTIDE SEQUENCE [LARGE SCALE GENOMIC DNA]</scope>
    <source>
        <strain evidence="2 3">USDA 222</strain>
    </source>
</reference>
<keyword evidence="2" id="KW-0378">Hydrolase</keyword>
<dbReference type="InterPro" id="IPR036928">
    <property type="entry name" value="AS_sf"/>
</dbReference>
<proteinExistence type="predicted"/>
<comment type="caution">
    <text evidence="2">The sequence shown here is derived from an EMBL/GenBank/DDBJ whole genome shotgun (WGS) entry which is preliminary data.</text>
</comment>
<keyword evidence="3" id="KW-1185">Reference proteome</keyword>
<dbReference type="InterPro" id="IPR023631">
    <property type="entry name" value="Amidase_dom"/>
</dbReference>
<dbReference type="Gene3D" id="3.90.1300.10">
    <property type="entry name" value="Amidase signature (AS) domain"/>
    <property type="match status" value="1"/>
</dbReference>
<gene>
    <name evidence="2" type="ORF">ABH992_003420</name>
</gene>
<organism evidence="2 3">
    <name type="scientific">Bradyrhizobium yuanmingense</name>
    <dbReference type="NCBI Taxonomy" id="108015"/>
    <lineage>
        <taxon>Bacteria</taxon>
        <taxon>Pseudomonadati</taxon>
        <taxon>Pseudomonadota</taxon>
        <taxon>Alphaproteobacteria</taxon>
        <taxon>Hyphomicrobiales</taxon>
        <taxon>Nitrobacteraceae</taxon>
        <taxon>Bradyrhizobium</taxon>
    </lineage>
</organism>
<name>A0ABV4GHP2_9BRAD</name>
<dbReference type="RefSeq" id="WP_370091080.1">
    <property type="nucleotide sequence ID" value="NZ_JBGBZN010000002.1"/>
</dbReference>
<dbReference type="Proteomes" id="UP001565474">
    <property type="component" value="Unassembled WGS sequence"/>
</dbReference>
<dbReference type="EMBL" id="JBGBZN010000002">
    <property type="protein sequence ID" value="MEY9471021.1"/>
    <property type="molecule type" value="Genomic_DNA"/>
</dbReference>
<dbReference type="PANTHER" id="PTHR11895:SF169">
    <property type="entry name" value="GLUTAMYL-TRNA(GLN) AMIDOTRANSFERASE"/>
    <property type="match status" value="1"/>
</dbReference>
<sequence>MPQAILSAQSRPLRSRAELASIIISAYERIERDRHRNCWIYVRPMEEALAEVDALVQRAEEGEVLPLLGVPFGVKDNIDVEAMPTTAACPSFEYRAAQSARCVEKLAAAGAICLGKTNLDQFATGLSGARSPYGACSSAADDQYVSGGSSSGSAAAVASGHVAFALGTDTGGSGRIPAGFNGIIGIKPTVGLVSSRGLVPNCPTLDCPSIFCNSIGEGRILLGLIEGFDDSDPFSRATDCLVLPIASQISVRPGPCRSSQFIRHAGMR</sequence>
<evidence type="ECO:0000313" key="2">
    <source>
        <dbReference type="EMBL" id="MEY9471021.1"/>
    </source>
</evidence>
<feature type="domain" description="Amidase" evidence="1">
    <location>
        <begin position="25"/>
        <end position="235"/>
    </location>
</feature>
<dbReference type="InterPro" id="IPR000120">
    <property type="entry name" value="Amidase"/>
</dbReference>
<protein>
    <submittedName>
        <fullName evidence="2">Allophanate hydrolase</fullName>
    </submittedName>
</protein>
<dbReference type="GO" id="GO:0016787">
    <property type="term" value="F:hydrolase activity"/>
    <property type="evidence" value="ECO:0007669"/>
    <property type="project" value="UniProtKB-KW"/>
</dbReference>
<dbReference type="SUPFAM" id="SSF75304">
    <property type="entry name" value="Amidase signature (AS) enzymes"/>
    <property type="match status" value="1"/>
</dbReference>
<evidence type="ECO:0000313" key="3">
    <source>
        <dbReference type="Proteomes" id="UP001565474"/>
    </source>
</evidence>
<dbReference type="Pfam" id="PF01425">
    <property type="entry name" value="Amidase"/>
    <property type="match status" value="1"/>
</dbReference>
<accession>A0ABV4GHP2</accession>